<dbReference type="InterPro" id="IPR017395">
    <property type="entry name" value="Chlorophyllase-like"/>
</dbReference>
<keyword evidence="1" id="KW-1133">Transmembrane helix</keyword>
<feature type="transmembrane region" description="Helical" evidence="1">
    <location>
        <begin position="59"/>
        <end position="84"/>
    </location>
</feature>
<dbReference type="Pfam" id="PF07224">
    <property type="entry name" value="Chlorophyllase"/>
    <property type="match status" value="1"/>
</dbReference>
<reference evidence="2" key="1">
    <citation type="journal article" date="2021" name="PeerJ">
        <title>Extensive microbial diversity within the chicken gut microbiome revealed by metagenomics and culture.</title>
        <authorList>
            <person name="Gilroy R."/>
            <person name="Ravi A."/>
            <person name="Getino M."/>
            <person name="Pursley I."/>
            <person name="Horton D.L."/>
            <person name="Alikhan N.F."/>
            <person name="Baker D."/>
            <person name="Gharbi K."/>
            <person name="Hall N."/>
            <person name="Watson M."/>
            <person name="Adriaenssens E.M."/>
            <person name="Foster-Nyarko E."/>
            <person name="Jarju S."/>
            <person name="Secka A."/>
            <person name="Antonio M."/>
            <person name="Oren A."/>
            <person name="Chaudhuri R.R."/>
            <person name="La Ragione R."/>
            <person name="Hildebrand F."/>
            <person name="Pallen M.J."/>
        </authorList>
    </citation>
    <scope>NUCLEOTIDE SEQUENCE</scope>
    <source>
        <strain evidence="2">CHK169-2315</strain>
    </source>
</reference>
<dbReference type="Proteomes" id="UP000823937">
    <property type="component" value="Unassembled WGS sequence"/>
</dbReference>
<organism evidence="2 3">
    <name type="scientific">Candidatus Pseudogracilibacillus intestinigallinarum</name>
    <dbReference type="NCBI Taxonomy" id="2838742"/>
    <lineage>
        <taxon>Bacteria</taxon>
        <taxon>Bacillati</taxon>
        <taxon>Bacillota</taxon>
        <taxon>Bacilli</taxon>
        <taxon>Bacillales</taxon>
        <taxon>Bacillaceae</taxon>
        <taxon>Pseudogracilibacillus</taxon>
    </lineage>
</organism>
<dbReference type="PANTHER" id="PTHR33428:SF2">
    <property type="entry name" value="CHLOROPHYLLASE-2"/>
    <property type="match status" value="1"/>
</dbReference>
<proteinExistence type="predicted"/>
<gene>
    <name evidence="2" type="ORF">H9895_01855</name>
</gene>
<evidence type="ECO:0000313" key="2">
    <source>
        <dbReference type="EMBL" id="HIV73806.1"/>
    </source>
</evidence>
<feature type="transmembrane region" description="Helical" evidence="1">
    <location>
        <begin position="115"/>
        <end position="135"/>
    </location>
</feature>
<dbReference type="Gene3D" id="3.40.50.1820">
    <property type="entry name" value="alpha/beta hydrolase"/>
    <property type="match status" value="1"/>
</dbReference>
<reference evidence="2" key="2">
    <citation type="submission" date="2021-04" db="EMBL/GenBank/DDBJ databases">
        <authorList>
            <person name="Gilroy R."/>
        </authorList>
    </citation>
    <scope>NUCLEOTIDE SEQUENCE</scope>
    <source>
        <strain evidence="2">CHK169-2315</strain>
    </source>
</reference>
<sequence length="688" mass="77972">MMQRLFSYIKKECIKTYEYDTNATKSFVLVAWVMTTIFALIAISGRPSGATFIHLSLDYVVAFILNLFLFVIVTFLLAFILSLLRIPIARIALSSILYVGIGFGVLLYVVDAGTIFSIIIGVFSSILATVLSFFVHQIRAYKYGKKILLYSAIGLTIISIALFMSNQSNVDDSLTGPYDVQFFTYGSGKDPYRKDFGNEVTEHTETVDASSFITNWSAKRTKFWDFDQHEFPINGRVFMPVGEGPFPVILTVHGNHTMEKFSTGGYDYLGEIIASHGFIFISVDEDFINYSNITGQPNDNYLLRTWILLQHIVQLKEMNQKEDSLFYQKVNLQEIALSGHSRGGQAAAMGADYERFIEDPALLSALQDVEIKAVAAISPTDKSIDHTKPKLENVSYFIMHGAQDADVYNFRGDHQFYRTALTDENQIKATLYIEHANHVQFNNDWGRYDLAMPKGLFLNQMNLLSKKEQQQIAATYLTAFYKDVFQQSTELATLIENEQVQKELLPDTTMAHKYETGQYQSLLTYNKHQEILGQFSNATKKEVIRPKNRSGGIHPQDALHITWEEEATYLIPISLKGKNIDRNSLVLTIANYKPKAKIDMEVVLSNENNTLVQETHTLSPVIEIDQTPFGLLDTYYRDGKYDTNWEPIFETIHVPLTDISAETLKDTTLTLQFSGTNGEILLEEIGIE</sequence>
<keyword evidence="1" id="KW-0472">Membrane</keyword>
<dbReference type="InterPro" id="IPR029058">
    <property type="entry name" value="AB_hydrolase_fold"/>
</dbReference>
<keyword evidence="1" id="KW-0812">Transmembrane</keyword>
<accession>A0A9D1PL29</accession>
<feature type="transmembrane region" description="Helical" evidence="1">
    <location>
        <begin position="27"/>
        <end position="47"/>
    </location>
</feature>
<comment type="caution">
    <text evidence="2">The sequence shown here is derived from an EMBL/GenBank/DDBJ whole genome shotgun (WGS) entry which is preliminary data.</text>
</comment>
<dbReference type="PANTHER" id="PTHR33428">
    <property type="entry name" value="CHLOROPHYLLASE-2, CHLOROPLASTIC"/>
    <property type="match status" value="1"/>
</dbReference>
<name>A0A9D1PL29_9BACI</name>
<feature type="transmembrane region" description="Helical" evidence="1">
    <location>
        <begin position="91"/>
        <end position="109"/>
    </location>
</feature>
<dbReference type="GO" id="GO:0047746">
    <property type="term" value="F:chlorophyllase activity"/>
    <property type="evidence" value="ECO:0007669"/>
    <property type="project" value="TreeGrafter"/>
</dbReference>
<evidence type="ECO:0008006" key="4">
    <source>
        <dbReference type="Google" id="ProtNLM"/>
    </source>
</evidence>
<dbReference type="AlphaFoldDB" id="A0A9D1PL29"/>
<dbReference type="GO" id="GO:0015996">
    <property type="term" value="P:chlorophyll catabolic process"/>
    <property type="evidence" value="ECO:0007669"/>
    <property type="project" value="TreeGrafter"/>
</dbReference>
<evidence type="ECO:0000313" key="3">
    <source>
        <dbReference type="Proteomes" id="UP000823937"/>
    </source>
</evidence>
<dbReference type="SUPFAM" id="SSF53474">
    <property type="entry name" value="alpha/beta-Hydrolases"/>
    <property type="match status" value="1"/>
</dbReference>
<dbReference type="EMBL" id="DXHX01000027">
    <property type="protein sequence ID" value="HIV73806.1"/>
    <property type="molecule type" value="Genomic_DNA"/>
</dbReference>
<feature type="transmembrane region" description="Helical" evidence="1">
    <location>
        <begin position="147"/>
        <end position="165"/>
    </location>
</feature>
<evidence type="ECO:0000256" key="1">
    <source>
        <dbReference type="SAM" id="Phobius"/>
    </source>
</evidence>
<protein>
    <recommendedName>
        <fullName evidence="4">Chlorophyllase-like protein</fullName>
    </recommendedName>
</protein>